<evidence type="ECO:0000313" key="3">
    <source>
        <dbReference type="Proteomes" id="UP000186106"/>
    </source>
</evidence>
<dbReference type="AlphaFoldDB" id="A0A1N7HVZ9"/>
<dbReference type="Proteomes" id="UP000186106">
    <property type="component" value="Unassembled WGS sequence"/>
</dbReference>
<dbReference type="SUPFAM" id="SSF49899">
    <property type="entry name" value="Concanavalin A-like lectins/glucanases"/>
    <property type="match status" value="1"/>
</dbReference>
<dbReference type="STRING" id="112234.SAMN05421768_101424"/>
<sequence>MIKSNLIIQHKRFLFIFLLFIFSQHISAQNEQGTGYPYFVSFTQGLQPQEAYKVSTSGVQNDATFTTDGLRLTRNVNNTSGGVILADKIFKSNQGIKFEFEYAIYGGDSNGGDGISIFLVDGSIPKDQLNLGYFGGGLGYTFVLRNSNQGGNLEGLRGAYLGIGLDEFGNFKTRFRQGDRTRNGLSDVSIANWRSNVTLRGKRGNQYLSSSEPAGYNGYPLLYSTATNTAPSSSNRSVYLDVQTGKHVAAQNPNFNQFIMESGGTTIPKDDNDARYRKAFVTLVPNPSGGYNVTLEIQHGNVKEKIIDNYYYPTSLKYTENATQTNQVRTLDTSPPATFRIGFAASTGDAKNIHLLKNLGVSKPYAAEVTDDLFAGCPKIKSMYAPLLNDAAYSSINGQNPPTASYDNIDFKSFRFLDINGSVIPNIVNNVYTNSEGTWTYYPSTGKVSFRPANGFTGIAKIRYDIKGGGRNGTESPYNNEDYRSMPALIQVNISNSNNCSKPCVISNKNVTQKIDYPR</sequence>
<name>A0A1N7HVZ9_9FLAO</name>
<protein>
    <submittedName>
        <fullName evidence="2">Uncharacterized protein</fullName>
    </submittedName>
</protein>
<dbReference type="InterPro" id="IPR013320">
    <property type="entry name" value="ConA-like_dom_sf"/>
</dbReference>
<gene>
    <name evidence="2" type="ORF">SAMN05421768_101424</name>
</gene>
<dbReference type="RefSeq" id="WP_076351505.1">
    <property type="nucleotide sequence ID" value="NZ_CP033926.1"/>
</dbReference>
<dbReference type="GO" id="GO:0005975">
    <property type="term" value="P:carbohydrate metabolic process"/>
    <property type="evidence" value="ECO:0007669"/>
    <property type="project" value="UniProtKB-ARBA"/>
</dbReference>
<proteinExistence type="predicted"/>
<evidence type="ECO:0000256" key="1">
    <source>
        <dbReference type="SAM" id="SignalP"/>
    </source>
</evidence>
<feature type="signal peptide" evidence="1">
    <location>
        <begin position="1"/>
        <end position="28"/>
    </location>
</feature>
<dbReference type="GO" id="GO:0004553">
    <property type="term" value="F:hydrolase activity, hydrolyzing O-glycosyl compounds"/>
    <property type="evidence" value="ECO:0007669"/>
    <property type="project" value="UniProtKB-ARBA"/>
</dbReference>
<feature type="chain" id="PRO_5013360544" evidence="1">
    <location>
        <begin position="29"/>
        <end position="519"/>
    </location>
</feature>
<keyword evidence="1" id="KW-0732">Signal</keyword>
<organism evidence="2 3">
    <name type="scientific">Chryseobacterium joostei</name>
    <dbReference type="NCBI Taxonomy" id="112234"/>
    <lineage>
        <taxon>Bacteria</taxon>
        <taxon>Pseudomonadati</taxon>
        <taxon>Bacteroidota</taxon>
        <taxon>Flavobacteriia</taxon>
        <taxon>Flavobacteriales</taxon>
        <taxon>Weeksellaceae</taxon>
        <taxon>Chryseobacterium group</taxon>
        <taxon>Chryseobacterium</taxon>
    </lineage>
</organism>
<dbReference type="Gene3D" id="2.60.120.200">
    <property type="match status" value="1"/>
</dbReference>
<dbReference type="EMBL" id="FTNZ01000001">
    <property type="protein sequence ID" value="SIS28918.1"/>
    <property type="molecule type" value="Genomic_DNA"/>
</dbReference>
<accession>A0A1N7HVZ9</accession>
<evidence type="ECO:0000313" key="2">
    <source>
        <dbReference type="EMBL" id="SIS28918.1"/>
    </source>
</evidence>
<reference evidence="2 3" key="1">
    <citation type="submission" date="2017-01" db="EMBL/GenBank/DDBJ databases">
        <authorList>
            <person name="Mah S.A."/>
            <person name="Swanson W.J."/>
            <person name="Moy G.W."/>
            <person name="Vacquier V.D."/>
        </authorList>
    </citation>
    <scope>NUCLEOTIDE SEQUENCE [LARGE SCALE GENOMIC DNA]</scope>
    <source>
        <strain evidence="2 3">DSM 16927</strain>
    </source>
</reference>